<dbReference type="Gene3D" id="3.20.20.140">
    <property type="entry name" value="Metal-dependent hydrolases"/>
    <property type="match status" value="1"/>
</dbReference>
<dbReference type="CDD" id="cd01299">
    <property type="entry name" value="Met_dep_hydrolase_A"/>
    <property type="match status" value="1"/>
</dbReference>
<dbReference type="SUPFAM" id="SSF51338">
    <property type="entry name" value="Composite domain of metallo-dependent hydrolases"/>
    <property type="match status" value="2"/>
</dbReference>
<dbReference type="InterPro" id="IPR006680">
    <property type="entry name" value="Amidohydro-rel"/>
</dbReference>
<dbReference type="InterPro" id="IPR057744">
    <property type="entry name" value="OTAase-like"/>
</dbReference>
<comment type="caution">
    <text evidence="2">The sequence shown here is derived from an EMBL/GenBank/DDBJ whole genome shotgun (WGS) entry which is preliminary data.</text>
</comment>
<reference evidence="2 3" key="1">
    <citation type="journal article" date="2016" name="Genome Biol. Evol.">
        <title>Draft genome sequence of an aflatoxigenic Aspergillus species, A. bombycis.</title>
        <authorList>
            <person name="Moore G.G."/>
            <person name="Mack B.M."/>
            <person name="Beltz S.B."/>
            <person name="Gilbert M.K."/>
        </authorList>
    </citation>
    <scope>NUCLEOTIDE SEQUENCE [LARGE SCALE GENOMIC DNA]</scope>
    <source>
        <strain evidence="3">NRRL 26010</strain>
    </source>
</reference>
<dbReference type="Proteomes" id="UP000179179">
    <property type="component" value="Unassembled WGS sequence"/>
</dbReference>
<dbReference type="InterPro" id="IPR032466">
    <property type="entry name" value="Metal_Hydrolase"/>
</dbReference>
<proteinExistence type="predicted"/>
<dbReference type="InterPro" id="IPR011059">
    <property type="entry name" value="Metal-dep_hydrolase_composite"/>
</dbReference>
<sequence length="437" mass="46411">MRSEDQALRIHTQLLIPGRGPPIANAAVVIQAGRFLYVGKQQAVPGAFQDIQPQFVPVLMPGMWDCHTHFAGVTQVTFADMIATHPATCGANNARSFSDTLMAGFTSVRDCGSFAIESAKAIEDGSILGPHVYGAGAAIGQTGGSCDALDLPADWVYGRQGVSQGVPFPGINALVIADGVDECRRAVRLQIRRGAACIKIIATGGVMSDGDDPKYRQFCDEELKTLVEEASLAGRVVAAHAHGKPGIIAAVKAGCATIEHGTFIDEECAQLMRKKGTMLVATRLVIENGLKNLSKLRPATRVKMQRVDRAHMEAYRLAVRSGVKIALGTDLASSDPSHFNAHGKNGQEVVLAVTCAGMAPLAAIEAATANGPETLGSQAPRSGQIAVGYDADMLGLDENPIENIHLLADPEQIRYIWKLGQLVKAPGRAKLSRYQVY</sequence>
<dbReference type="OrthoDB" id="5595695at2759"/>
<feature type="domain" description="Amidohydrolase-related" evidence="1">
    <location>
        <begin position="58"/>
        <end position="423"/>
    </location>
</feature>
<dbReference type="RefSeq" id="XP_022391522.1">
    <property type="nucleotide sequence ID" value="XM_022530470.1"/>
</dbReference>
<organism evidence="2 3">
    <name type="scientific">Aspergillus bombycis</name>
    <dbReference type="NCBI Taxonomy" id="109264"/>
    <lineage>
        <taxon>Eukaryota</taxon>
        <taxon>Fungi</taxon>
        <taxon>Dikarya</taxon>
        <taxon>Ascomycota</taxon>
        <taxon>Pezizomycotina</taxon>
        <taxon>Eurotiomycetes</taxon>
        <taxon>Eurotiomycetidae</taxon>
        <taxon>Eurotiales</taxon>
        <taxon>Aspergillaceae</taxon>
        <taxon>Aspergillus</taxon>
    </lineage>
</organism>
<protein>
    <recommendedName>
        <fullName evidence="1">Amidohydrolase-related domain-containing protein</fullName>
    </recommendedName>
</protein>
<dbReference type="PANTHER" id="PTHR43135">
    <property type="entry name" value="ALPHA-D-RIBOSE 1-METHYLPHOSPHONATE 5-TRIPHOSPHATE DIPHOSPHATASE"/>
    <property type="match status" value="1"/>
</dbReference>
<dbReference type="Pfam" id="PF01979">
    <property type="entry name" value="Amidohydro_1"/>
    <property type="match status" value="1"/>
</dbReference>
<evidence type="ECO:0000313" key="3">
    <source>
        <dbReference type="Proteomes" id="UP000179179"/>
    </source>
</evidence>
<accession>A0A1F8A8W6</accession>
<dbReference type="AlphaFoldDB" id="A0A1F8A8W6"/>
<name>A0A1F8A8W6_9EURO</name>
<dbReference type="PANTHER" id="PTHR43135:SF3">
    <property type="entry name" value="ALPHA-D-RIBOSE 1-METHYLPHOSPHONATE 5-TRIPHOSPHATE DIPHOSPHATASE"/>
    <property type="match status" value="1"/>
</dbReference>
<dbReference type="STRING" id="109264.A0A1F8A8W6"/>
<dbReference type="EMBL" id="LYCR01000020">
    <property type="protein sequence ID" value="OGM47805.1"/>
    <property type="molecule type" value="Genomic_DNA"/>
</dbReference>
<dbReference type="GeneID" id="34446730"/>
<dbReference type="SUPFAM" id="SSF51556">
    <property type="entry name" value="Metallo-dependent hydrolases"/>
    <property type="match status" value="1"/>
</dbReference>
<gene>
    <name evidence="2" type="ORF">ABOM_003340</name>
</gene>
<dbReference type="InterPro" id="IPR051781">
    <property type="entry name" value="Metallo-dep_Hydrolase"/>
</dbReference>
<keyword evidence="3" id="KW-1185">Reference proteome</keyword>
<evidence type="ECO:0000259" key="1">
    <source>
        <dbReference type="Pfam" id="PF01979"/>
    </source>
</evidence>
<evidence type="ECO:0000313" key="2">
    <source>
        <dbReference type="EMBL" id="OGM47805.1"/>
    </source>
</evidence>
<dbReference type="GO" id="GO:0016810">
    <property type="term" value="F:hydrolase activity, acting on carbon-nitrogen (but not peptide) bonds"/>
    <property type="evidence" value="ECO:0007669"/>
    <property type="project" value="InterPro"/>
</dbReference>